<organism evidence="2 3">
    <name type="scientific">Rhodococcus opacus</name>
    <name type="common">Nocardia opaca</name>
    <dbReference type="NCBI Taxonomy" id="37919"/>
    <lineage>
        <taxon>Bacteria</taxon>
        <taxon>Bacillati</taxon>
        <taxon>Actinomycetota</taxon>
        <taxon>Actinomycetes</taxon>
        <taxon>Mycobacteriales</taxon>
        <taxon>Nocardiaceae</taxon>
        <taxon>Rhodococcus</taxon>
    </lineage>
</organism>
<dbReference type="AlphaFoldDB" id="A0A076F6D4"/>
<evidence type="ECO:0008006" key="4">
    <source>
        <dbReference type="Google" id="ProtNLM"/>
    </source>
</evidence>
<reference evidence="2 3" key="1">
    <citation type="submission" date="2014-07" db="EMBL/GenBank/DDBJ databases">
        <title>Genome Sequence of Rhodococcus opacus Strain R7, a Biodegrader of Mono- and Polycyclic Aromatic Hydrocarbons.</title>
        <authorList>
            <person name="Di Gennaro P."/>
            <person name="Zampolli J."/>
            <person name="Presti I."/>
            <person name="Cappelletti M."/>
            <person name="D'Ursi P."/>
            <person name="Orro A."/>
            <person name="Mezzelani A."/>
            <person name="Milanesi L."/>
        </authorList>
    </citation>
    <scope>NUCLEOTIDE SEQUENCE [LARGE SCALE GENOMIC DNA]</scope>
    <source>
        <strain evidence="2 3">R7</strain>
        <plasmid evidence="2">pPDG3</plasmid>
    </source>
</reference>
<evidence type="ECO:0000313" key="3">
    <source>
        <dbReference type="Proteomes" id="UP000028488"/>
    </source>
</evidence>
<dbReference type="Proteomes" id="UP000028488">
    <property type="component" value="Plasmid pPDG3"/>
</dbReference>
<name>A0A076F6D4_RHOOP</name>
<protein>
    <recommendedName>
        <fullName evidence="4">DUF3703 domain-containing protein</fullName>
    </recommendedName>
</protein>
<sequence length="118" mass="13061">MTAMPDRIRSAYTAEMAAARDPADDNARWAHHERAHIMSQPYPWPHTRNHVAMLNLALRQHDRREALGQIVRIIVAAPSSLAGRYPDGQHRPHPGGLMTPMPIPAGPAALTARADPNR</sequence>
<dbReference type="RefSeq" id="WP_128643968.1">
    <property type="nucleotide sequence ID" value="NZ_CP008950.1"/>
</dbReference>
<dbReference type="InterPro" id="IPR022172">
    <property type="entry name" value="DUF3703"/>
</dbReference>
<evidence type="ECO:0000313" key="2">
    <source>
        <dbReference type="EMBL" id="AII11244.1"/>
    </source>
</evidence>
<keyword evidence="2" id="KW-0614">Plasmid</keyword>
<feature type="region of interest" description="Disordered" evidence="1">
    <location>
        <begin position="82"/>
        <end position="118"/>
    </location>
</feature>
<dbReference type="Pfam" id="PF12487">
    <property type="entry name" value="DUF3703"/>
    <property type="match status" value="1"/>
</dbReference>
<gene>
    <name evidence="2" type="ORF">EP51_45245</name>
</gene>
<evidence type="ECO:0000256" key="1">
    <source>
        <dbReference type="SAM" id="MobiDB-lite"/>
    </source>
</evidence>
<accession>A0A076F6D4</accession>
<dbReference type="EMBL" id="CP008950">
    <property type="protein sequence ID" value="AII11244.1"/>
    <property type="molecule type" value="Genomic_DNA"/>
</dbReference>
<proteinExistence type="predicted"/>
<geneLocation type="plasmid" evidence="2 3">
    <name>pPDG3</name>
</geneLocation>